<gene>
    <name evidence="1" type="ORF">IEE83_10585</name>
</gene>
<comment type="caution">
    <text evidence="1">The sequence shown here is derived from an EMBL/GenBank/DDBJ whole genome shotgun (WGS) entry which is preliminary data.</text>
</comment>
<keyword evidence="2" id="KW-1185">Reference proteome</keyword>
<accession>A0ABR9WA20</accession>
<protein>
    <submittedName>
        <fullName evidence="1">Uncharacterized protein</fullName>
    </submittedName>
</protein>
<evidence type="ECO:0000313" key="2">
    <source>
        <dbReference type="Proteomes" id="UP000634134"/>
    </source>
</evidence>
<dbReference type="Proteomes" id="UP000634134">
    <property type="component" value="Unassembled WGS sequence"/>
</dbReference>
<dbReference type="RefSeq" id="WP_194120545.1">
    <property type="nucleotide sequence ID" value="NZ_JACYGY010000001.1"/>
</dbReference>
<reference evidence="2" key="1">
    <citation type="submission" date="2023-07" db="EMBL/GenBank/DDBJ databases">
        <title>Dyadobacter sp. nov 'subterranea' isolated from contaminted grondwater.</title>
        <authorList>
            <person name="Szabo I."/>
            <person name="Al-Omari J."/>
            <person name="Szerdahelyi S.G."/>
            <person name="Rado J."/>
        </authorList>
    </citation>
    <scope>NUCLEOTIDE SEQUENCE [LARGE SCALE GENOMIC DNA]</scope>
    <source>
        <strain evidence="2">UP-52</strain>
    </source>
</reference>
<evidence type="ECO:0000313" key="1">
    <source>
        <dbReference type="EMBL" id="MBE9462330.1"/>
    </source>
</evidence>
<sequence>MSNYTKEEIYLTVGREDKTASLTFKFDSDSFNIYGSMITVVFIYTQYEREDMDKSVLKNPYTQSGLLKAKYLGNELSEELQEKLLNEGVNSDDIINIMFYSAPEKNTFHSFEKRQIKKLTIETSTMEKGADYDWMYGFTKKLVNENVGLSPKERQFYLAGKYYFESDKITEEEQNEVFASNDELDEEVEFEFLKIKHRREEINEIELTRLGELIHKMTRANLSILDKYLRQTGSSLKKWYFENIDFATDLFMKVERFIERRLNVRGKIAVYVDIDCYLHVYMRHVEEMKVNNHFEKKDNFQWKEEDVFMVMSNVIKSIDKEIQEYFLENPGKRFSKYGRQSIYFQGDYYTTHIESNGRIGTFYKNSKQHEREA</sequence>
<name>A0ABR9WA20_9BACT</name>
<dbReference type="EMBL" id="JACYGY010000001">
    <property type="protein sequence ID" value="MBE9462330.1"/>
    <property type="molecule type" value="Genomic_DNA"/>
</dbReference>
<proteinExistence type="predicted"/>
<organism evidence="1 2">
    <name type="scientific">Dyadobacter subterraneus</name>
    <dbReference type="NCBI Taxonomy" id="2773304"/>
    <lineage>
        <taxon>Bacteria</taxon>
        <taxon>Pseudomonadati</taxon>
        <taxon>Bacteroidota</taxon>
        <taxon>Cytophagia</taxon>
        <taxon>Cytophagales</taxon>
        <taxon>Spirosomataceae</taxon>
        <taxon>Dyadobacter</taxon>
    </lineage>
</organism>